<dbReference type="InterPro" id="IPR036390">
    <property type="entry name" value="WH_DNA-bd_sf"/>
</dbReference>
<gene>
    <name evidence="5" type="ORF">DK846_02785</name>
</gene>
<name>A0A2V2N2V9_9EURY</name>
<dbReference type="AlphaFoldDB" id="A0A2V2N2V9"/>
<dbReference type="Pfam" id="PF01638">
    <property type="entry name" value="HxlR"/>
    <property type="match status" value="1"/>
</dbReference>
<comment type="caution">
    <text evidence="5">The sequence shown here is derived from an EMBL/GenBank/DDBJ whole genome shotgun (WGS) entry which is preliminary data.</text>
</comment>
<dbReference type="PROSITE" id="PS51118">
    <property type="entry name" value="HTH_HXLR"/>
    <property type="match status" value="1"/>
</dbReference>
<dbReference type="RefSeq" id="WP_109967378.1">
    <property type="nucleotide sequence ID" value="NZ_CP176093.1"/>
</dbReference>
<dbReference type="PANTHER" id="PTHR33204:SF29">
    <property type="entry name" value="TRANSCRIPTIONAL REGULATOR"/>
    <property type="match status" value="1"/>
</dbReference>
<protein>
    <submittedName>
        <fullName evidence="5">Transcriptional regulator</fullName>
    </submittedName>
</protein>
<dbReference type="InterPro" id="IPR036388">
    <property type="entry name" value="WH-like_DNA-bd_sf"/>
</dbReference>
<evidence type="ECO:0000313" key="5">
    <source>
        <dbReference type="EMBL" id="PWR74099.1"/>
    </source>
</evidence>
<keyword evidence="1" id="KW-0805">Transcription regulation</keyword>
<dbReference type="PANTHER" id="PTHR33204">
    <property type="entry name" value="TRANSCRIPTIONAL REGULATOR, MARR FAMILY"/>
    <property type="match status" value="1"/>
</dbReference>
<keyword evidence="6" id="KW-1185">Reference proteome</keyword>
<accession>A0A2V2N2V9</accession>
<dbReference type="InterPro" id="IPR002577">
    <property type="entry name" value="HTH_HxlR"/>
</dbReference>
<keyword evidence="3" id="KW-0804">Transcription</keyword>
<evidence type="ECO:0000256" key="2">
    <source>
        <dbReference type="ARBA" id="ARBA00023125"/>
    </source>
</evidence>
<evidence type="ECO:0000259" key="4">
    <source>
        <dbReference type="PROSITE" id="PS51118"/>
    </source>
</evidence>
<evidence type="ECO:0000256" key="1">
    <source>
        <dbReference type="ARBA" id="ARBA00023015"/>
    </source>
</evidence>
<dbReference type="GeneID" id="97549462"/>
<dbReference type="GO" id="GO:0003677">
    <property type="term" value="F:DNA binding"/>
    <property type="evidence" value="ECO:0007669"/>
    <property type="project" value="UniProtKB-KW"/>
</dbReference>
<proteinExistence type="predicted"/>
<reference evidence="5 6" key="1">
    <citation type="submission" date="2018-05" db="EMBL/GenBank/DDBJ databases">
        <title>Draft genome of Methanospirillum lacunae Ki8-1.</title>
        <authorList>
            <person name="Dueholm M.S."/>
            <person name="Nielsen P.H."/>
            <person name="Bakmann L.F."/>
            <person name="Otzen D.E."/>
        </authorList>
    </citation>
    <scope>NUCLEOTIDE SEQUENCE [LARGE SCALE GENOMIC DNA]</scope>
    <source>
        <strain evidence="5 6">Ki8-1</strain>
    </source>
</reference>
<dbReference type="EMBL" id="QGMY01000002">
    <property type="protein sequence ID" value="PWR74099.1"/>
    <property type="molecule type" value="Genomic_DNA"/>
</dbReference>
<dbReference type="Gene3D" id="1.10.10.10">
    <property type="entry name" value="Winged helix-like DNA-binding domain superfamily/Winged helix DNA-binding domain"/>
    <property type="match status" value="1"/>
</dbReference>
<organism evidence="5 6">
    <name type="scientific">Methanospirillum lacunae</name>
    <dbReference type="NCBI Taxonomy" id="668570"/>
    <lineage>
        <taxon>Archaea</taxon>
        <taxon>Methanobacteriati</taxon>
        <taxon>Methanobacteriota</taxon>
        <taxon>Stenosarchaea group</taxon>
        <taxon>Methanomicrobia</taxon>
        <taxon>Methanomicrobiales</taxon>
        <taxon>Methanospirillaceae</taxon>
        <taxon>Methanospirillum</taxon>
    </lineage>
</organism>
<evidence type="ECO:0000313" key="6">
    <source>
        <dbReference type="Proteomes" id="UP000245657"/>
    </source>
</evidence>
<dbReference type="OrthoDB" id="10490at2157"/>
<dbReference type="Proteomes" id="UP000245657">
    <property type="component" value="Unassembled WGS sequence"/>
</dbReference>
<sequence>MNQKLNGYHCPVEAALVVIGGKWKALIIWQLKSGTLRFTELMDRLPMVTPRMMTKQLRELEEDAVITRTVYPEVPPRVEYALAPLGKSVVPVLDSLCVWGAEYLTSHGCPIQKKTCKKPEP</sequence>
<keyword evidence="2" id="KW-0238">DNA-binding</keyword>
<feature type="domain" description="HTH hxlR-type" evidence="4">
    <location>
        <begin position="10"/>
        <end position="108"/>
    </location>
</feature>
<evidence type="ECO:0000256" key="3">
    <source>
        <dbReference type="ARBA" id="ARBA00023163"/>
    </source>
</evidence>
<dbReference type="SUPFAM" id="SSF46785">
    <property type="entry name" value="Winged helix' DNA-binding domain"/>
    <property type="match status" value="1"/>
</dbReference>